<evidence type="ECO:0000313" key="10">
    <source>
        <dbReference type="Proteomes" id="UP000002415"/>
    </source>
</evidence>
<dbReference type="Pfam" id="PF13091">
    <property type="entry name" value="PLDc_2"/>
    <property type="match status" value="2"/>
</dbReference>
<evidence type="ECO:0000313" key="9">
    <source>
        <dbReference type="EMBL" id="ABS60566.1"/>
    </source>
</evidence>
<keyword evidence="4" id="KW-0378">Hydrolase</keyword>
<organism evidence="9 10">
    <name type="scientific">Fervidobacterium nodosum (strain ATCC 35602 / DSM 5306 / Rt17-B1)</name>
    <dbReference type="NCBI Taxonomy" id="381764"/>
    <lineage>
        <taxon>Bacteria</taxon>
        <taxon>Thermotogati</taxon>
        <taxon>Thermotogota</taxon>
        <taxon>Thermotogae</taxon>
        <taxon>Thermotogales</taxon>
        <taxon>Fervidobacteriaceae</taxon>
        <taxon>Fervidobacterium</taxon>
    </lineage>
</organism>
<dbReference type="InterPro" id="IPR001736">
    <property type="entry name" value="PLipase_D/transphosphatidylase"/>
</dbReference>
<dbReference type="InterPro" id="IPR025202">
    <property type="entry name" value="PLD-like_dom"/>
</dbReference>
<dbReference type="PANTHER" id="PTHR43856">
    <property type="entry name" value="CARDIOLIPIN HYDROLASE"/>
    <property type="match status" value="1"/>
</dbReference>
<evidence type="ECO:0000256" key="5">
    <source>
        <dbReference type="ARBA" id="ARBA00022963"/>
    </source>
</evidence>
<dbReference type="HOGENOM" id="CLU_082411_0_0_0"/>
<protein>
    <recommendedName>
        <fullName evidence="3">phospholipase D</fullName>
        <ecNumber evidence="3">3.1.4.4</ecNumber>
    </recommendedName>
</protein>
<dbReference type="InterPro" id="IPR051406">
    <property type="entry name" value="PLD_domain"/>
</dbReference>
<evidence type="ECO:0000256" key="1">
    <source>
        <dbReference type="ARBA" id="ARBA00000798"/>
    </source>
</evidence>
<dbReference type="CDD" id="cd09116">
    <property type="entry name" value="PLDc_Nuc_like"/>
    <property type="match status" value="1"/>
</dbReference>
<dbReference type="eggNOG" id="COG1502">
    <property type="taxonomic scope" value="Bacteria"/>
</dbReference>
<dbReference type="PROSITE" id="PS50035">
    <property type="entry name" value="PLD"/>
    <property type="match status" value="1"/>
</dbReference>
<evidence type="ECO:0000256" key="4">
    <source>
        <dbReference type="ARBA" id="ARBA00022801"/>
    </source>
</evidence>
<dbReference type="PANTHER" id="PTHR43856:SF1">
    <property type="entry name" value="MITOCHONDRIAL CARDIOLIPIN HYDROLASE"/>
    <property type="match status" value="1"/>
</dbReference>
<dbReference type="GO" id="GO:0016042">
    <property type="term" value="P:lipid catabolic process"/>
    <property type="evidence" value="ECO:0007669"/>
    <property type="project" value="UniProtKB-KW"/>
</dbReference>
<feature type="transmembrane region" description="Helical" evidence="7">
    <location>
        <begin position="7"/>
        <end position="26"/>
    </location>
</feature>
<dbReference type="RefSeq" id="WP_011993885.1">
    <property type="nucleotide sequence ID" value="NC_009718.1"/>
</dbReference>
<dbReference type="CDD" id="cd09172">
    <property type="entry name" value="PLDc_Nuc_like_unchar1_1"/>
    <property type="match status" value="1"/>
</dbReference>
<dbReference type="SMART" id="SM00155">
    <property type="entry name" value="PLDc"/>
    <property type="match status" value="2"/>
</dbReference>
<keyword evidence="7" id="KW-0812">Transmembrane</keyword>
<dbReference type="SUPFAM" id="SSF56024">
    <property type="entry name" value="Phospholipase D/nuclease"/>
    <property type="match status" value="2"/>
</dbReference>
<keyword evidence="5" id="KW-0442">Lipid degradation</keyword>
<keyword evidence="6" id="KW-0443">Lipid metabolism</keyword>
<keyword evidence="7" id="KW-1133">Transmembrane helix</keyword>
<dbReference type="EC" id="3.1.4.4" evidence="3"/>
<dbReference type="KEGG" id="fno:Fnod_0711"/>
<name>A7HKY3_FERNB</name>
<dbReference type="STRING" id="381764.Fnod_0711"/>
<evidence type="ECO:0000259" key="8">
    <source>
        <dbReference type="PROSITE" id="PS50035"/>
    </source>
</evidence>
<dbReference type="Proteomes" id="UP000002415">
    <property type="component" value="Chromosome"/>
</dbReference>
<keyword evidence="10" id="KW-1185">Reference proteome</keyword>
<evidence type="ECO:0000256" key="3">
    <source>
        <dbReference type="ARBA" id="ARBA00012027"/>
    </source>
</evidence>
<proteinExistence type="inferred from homology"/>
<dbReference type="GO" id="GO:0006793">
    <property type="term" value="P:phosphorus metabolic process"/>
    <property type="evidence" value="ECO:0007669"/>
    <property type="project" value="UniProtKB-ARBA"/>
</dbReference>
<reference evidence="9 10" key="1">
    <citation type="submission" date="2007-07" db="EMBL/GenBank/DDBJ databases">
        <title>Complete sequence of Fervidobacterium nodosum Rt17-B1.</title>
        <authorList>
            <consortium name="US DOE Joint Genome Institute"/>
            <person name="Copeland A."/>
            <person name="Lucas S."/>
            <person name="Lapidus A."/>
            <person name="Barry K."/>
            <person name="Glavina del Rio T."/>
            <person name="Dalin E."/>
            <person name="Tice H."/>
            <person name="Pitluck S."/>
            <person name="Saunders E."/>
            <person name="Brettin T."/>
            <person name="Bruce D."/>
            <person name="Detter J.C."/>
            <person name="Han C."/>
            <person name="Schmutz J."/>
            <person name="Larimer F."/>
            <person name="Land M."/>
            <person name="Hauser L."/>
            <person name="Kyrpides N."/>
            <person name="Mikhailova N."/>
            <person name="Nelson K."/>
            <person name="Gogarten J.P."/>
            <person name="Noll K."/>
            <person name="Richardson P."/>
        </authorList>
    </citation>
    <scope>NUCLEOTIDE SEQUENCE [LARGE SCALE GENOMIC DNA]</scope>
    <source>
        <strain evidence="10">ATCC 35602 / DSM 5306 / Rt17-B1</strain>
    </source>
</reference>
<evidence type="ECO:0000256" key="6">
    <source>
        <dbReference type="ARBA" id="ARBA00023098"/>
    </source>
</evidence>
<dbReference type="GO" id="GO:0004630">
    <property type="term" value="F:phospholipase D activity"/>
    <property type="evidence" value="ECO:0007669"/>
    <property type="project" value="UniProtKB-EC"/>
</dbReference>
<sequence>MRAKISISLVVLIIFSHILFGIQAYFTEYGPLTSKIIDFIRSSKEYVFISSFDINHPNVISELTKLKKTGVDVRIITEKPIPNLPSKIDYSKGLHHVKFIVNENGVVFGSANFTDSGLETGYNDIIIFPSNYSKRFKEFFLNLWNEGLVSKVEDFLVSPIDKVEEHVVKLLLKARKKVWVCVYAFTDVNILTVLKYKSSQGVDVRIITDKWFYSSDLSKLPIENINVISDRMLHHKFIIVDDILITGSTNYTESGFHKNVEMIWITKDKWIVREYEKVFKTLESVDDKNSRKGE</sequence>
<reference evidence="9 10" key="2">
    <citation type="journal article" date="2009" name="Proc. Natl. Acad. Sci. U.S.A.">
        <title>On the chimeric nature, thermophilic origin, and phylogenetic placement of the Thermotogales.</title>
        <authorList>
            <person name="Zhaxybayeva O."/>
            <person name="Swithers K.S."/>
            <person name="Lapierre P."/>
            <person name="Fournier G.P."/>
            <person name="Bickhart D.M."/>
            <person name="DeBoy R.T."/>
            <person name="Nelson K.E."/>
            <person name="Nesbo C.L."/>
            <person name="Doolittle W.F."/>
            <person name="Gogarten J.P."/>
            <person name="Noll K.M."/>
        </authorList>
    </citation>
    <scope>NUCLEOTIDE SEQUENCE [LARGE SCALE GENOMIC DNA]</scope>
    <source>
        <strain evidence="10">ATCC 35602 / DSM 5306 / Rt17-B1</strain>
    </source>
</reference>
<evidence type="ECO:0000256" key="7">
    <source>
        <dbReference type="SAM" id="Phobius"/>
    </source>
</evidence>
<keyword evidence="7" id="KW-0472">Membrane</keyword>
<dbReference type="Gene3D" id="3.30.870.10">
    <property type="entry name" value="Endonuclease Chain A"/>
    <property type="match status" value="2"/>
</dbReference>
<accession>A7HKY3</accession>
<comment type="similarity">
    <text evidence="2">Belongs to the phospholipase D family.</text>
</comment>
<comment type="catalytic activity">
    <reaction evidence="1">
        <text>a 1,2-diacyl-sn-glycero-3-phosphocholine + H2O = a 1,2-diacyl-sn-glycero-3-phosphate + choline + H(+)</text>
        <dbReference type="Rhea" id="RHEA:14445"/>
        <dbReference type="ChEBI" id="CHEBI:15354"/>
        <dbReference type="ChEBI" id="CHEBI:15377"/>
        <dbReference type="ChEBI" id="CHEBI:15378"/>
        <dbReference type="ChEBI" id="CHEBI:57643"/>
        <dbReference type="ChEBI" id="CHEBI:58608"/>
        <dbReference type="EC" id="3.1.4.4"/>
    </reaction>
</comment>
<evidence type="ECO:0000256" key="2">
    <source>
        <dbReference type="ARBA" id="ARBA00008664"/>
    </source>
</evidence>
<dbReference type="EMBL" id="CP000771">
    <property type="protein sequence ID" value="ABS60566.1"/>
    <property type="molecule type" value="Genomic_DNA"/>
</dbReference>
<dbReference type="GO" id="GO:0016891">
    <property type="term" value="F:RNA endonuclease activity producing 5'-phosphomonoesters, hydrolytic mechanism"/>
    <property type="evidence" value="ECO:0007669"/>
    <property type="project" value="TreeGrafter"/>
</dbReference>
<feature type="domain" description="PLD phosphodiesterase" evidence="8">
    <location>
        <begin position="229"/>
        <end position="255"/>
    </location>
</feature>
<gene>
    <name evidence="9" type="ordered locus">Fnod_0711</name>
</gene>
<dbReference type="AlphaFoldDB" id="A7HKY3"/>